<sequence length="90" mass="10817">MPHRKARRTIKLEPWMVQNPSCFVNLNVEKYFNELQGKTFIQERGFGPSIIFCKEICPLARYHRWERFWTISKDIIVPDNSRILCIFARS</sequence>
<organism evidence="1 2">
    <name type="scientific">Gossypium arboreum</name>
    <name type="common">Tree cotton</name>
    <name type="synonym">Gossypium nanking</name>
    <dbReference type="NCBI Taxonomy" id="29729"/>
    <lineage>
        <taxon>Eukaryota</taxon>
        <taxon>Viridiplantae</taxon>
        <taxon>Streptophyta</taxon>
        <taxon>Embryophyta</taxon>
        <taxon>Tracheophyta</taxon>
        <taxon>Spermatophyta</taxon>
        <taxon>Magnoliopsida</taxon>
        <taxon>eudicotyledons</taxon>
        <taxon>Gunneridae</taxon>
        <taxon>Pentapetalae</taxon>
        <taxon>rosids</taxon>
        <taxon>malvids</taxon>
        <taxon>Malvales</taxon>
        <taxon>Malvaceae</taxon>
        <taxon>Malvoideae</taxon>
        <taxon>Gossypium</taxon>
    </lineage>
</organism>
<proteinExistence type="predicted"/>
<comment type="caution">
    <text evidence="1">The sequence shown here is derived from an EMBL/GenBank/DDBJ whole genome shotgun (WGS) entry which is preliminary data.</text>
</comment>
<name>A0ABR0QIB0_GOSAR</name>
<keyword evidence="2" id="KW-1185">Reference proteome</keyword>
<dbReference type="EMBL" id="JARKNE010000003">
    <property type="protein sequence ID" value="KAK5838727.1"/>
    <property type="molecule type" value="Genomic_DNA"/>
</dbReference>
<dbReference type="Proteomes" id="UP001358586">
    <property type="component" value="Chromosome 3"/>
</dbReference>
<evidence type="ECO:0000313" key="2">
    <source>
        <dbReference type="Proteomes" id="UP001358586"/>
    </source>
</evidence>
<evidence type="ECO:0000313" key="1">
    <source>
        <dbReference type="EMBL" id="KAK5838727.1"/>
    </source>
</evidence>
<accession>A0ABR0QIB0</accession>
<protein>
    <submittedName>
        <fullName evidence="1">Uncharacterized protein</fullName>
    </submittedName>
</protein>
<reference evidence="1 2" key="1">
    <citation type="submission" date="2023-03" db="EMBL/GenBank/DDBJ databases">
        <title>WGS of Gossypium arboreum.</title>
        <authorList>
            <person name="Yu D."/>
        </authorList>
    </citation>
    <scope>NUCLEOTIDE SEQUENCE [LARGE SCALE GENOMIC DNA]</scope>
    <source>
        <tissue evidence="1">Leaf</tissue>
    </source>
</reference>
<gene>
    <name evidence="1" type="ORF">PVK06_007464</name>
</gene>